<dbReference type="InterPro" id="IPR015424">
    <property type="entry name" value="PyrdxlP-dep_Trfase"/>
</dbReference>
<evidence type="ECO:0000256" key="4">
    <source>
        <dbReference type="ARBA" id="ARBA00022898"/>
    </source>
</evidence>
<name>A0ABU9E4M8_9BACT</name>
<evidence type="ECO:0000256" key="6">
    <source>
        <dbReference type="RuleBase" id="RU000382"/>
    </source>
</evidence>
<dbReference type="PANTHER" id="PTHR11999:SF70">
    <property type="entry name" value="MIP05841P"/>
    <property type="match status" value="1"/>
</dbReference>
<evidence type="ECO:0000313" key="7">
    <source>
        <dbReference type="EMBL" id="MEK9499647.1"/>
    </source>
</evidence>
<comment type="cofactor">
    <cofactor evidence="1 6">
        <name>pyridoxal 5'-phosphate</name>
        <dbReference type="ChEBI" id="CHEBI:597326"/>
    </cofactor>
</comment>
<dbReference type="InterPro" id="IPR015422">
    <property type="entry name" value="PyrdxlP-dep_Trfase_small"/>
</dbReference>
<comment type="similarity">
    <text evidence="2 6">Belongs to the group II decarboxylase family.</text>
</comment>
<keyword evidence="3" id="KW-0210">Decarboxylase</keyword>
<evidence type="ECO:0000256" key="3">
    <source>
        <dbReference type="ARBA" id="ARBA00022793"/>
    </source>
</evidence>
<dbReference type="GO" id="GO:0008483">
    <property type="term" value="F:transaminase activity"/>
    <property type="evidence" value="ECO:0007669"/>
    <property type="project" value="UniProtKB-KW"/>
</dbReference>
<dbReference type="Gene3D" id="3.90.1150.10">
    <property type="entry name" value="Aspartate Aminotransferase, domain 1"/>
    <property type="match status" value="1"/>
</dbReference>
<dbReference type="InterPro" id="IPR015421">
    <property type="entry name" value="PyrdxlP-dep_Trfase_major"/>
</dbReference>
<organism evidence="7 8">
    <name type="scientific">Gaopeijia maritima</name>
    <dbReference type="NCBI Taxonomy" id="3119007"/>
    <lineage>
        <taxon>Bacteria</taxon>
        <taxon>Pseudomonadati</taxon>
        <taxon>Gemmatimonadota</taxon>
        <taxon>Longimicrobiia</taxon>
        <taxon>Gaopeijiales</taxon>
        <taxon>Gaopeijiaceae</taxon>
        <taxon>Gaopeijia</taxon>
    </lineage>
</organism>
<evidence type="ECO:0000256" key="5">
    <source>
        <dbReference type="ARBA" id="ARBA00023239"/>
    </source>
</evidence>
<keyword evidence="4 6" id="KW-0663">Pyridoxal phosphate</keyword>
<evidence type="ECO:0000313" key="8">
    <source>
        <dbReference type="Proteomes" id="UP001484239"/>
    </source>
</evidence>
<protein>
    <submittedName>
        <fullName evidence="7">Aminotransferase class I/II-fold pyridoxal phosphate-dependent enzyme</fullName>
    </submittedName>
</protein>
<dbReference type="InterPro" id="IPR010977">
    <property type="entry name" value="Aromatic_deC"/>
</dbReference>
<dbReference type="InterPro" id="IPR002129">
    <property type="entry name" value="PyrdxlP-dep_de-COase"/>
</dbReference>
<dbReference type="Proteomes" id="UP001484239">
    <property type="component" value="Unassembled WGS sequence"/>
</dbReference>
<sequence length="482" mass="52720">MNPDERPVSLEMEPEEMRRLGYAAIDALVDRAQGLRDDRPWQGGTRRELEPLFREDCPEEPGDADAVLRRAIDDILPRAGRIDHPRFFAFVPSSPSWAALLGDLLATGFNTFQGTWLESAGPSQVELVVLDWFRQWLGMPEGAGGLFTSGGSAANLGAVVAAREAAGHPERPVVYLSDQSHSSVERAARIAGFREEHLRRIPSDDGFRIDPAALDRALADDRAAGRTPVLVAANGGATNTGAVDPLPVLADLCEAHGCWLHVDAAYGGFAVLDPRGRAALTGIERAHSITLDPHKWLFQPYETGCLLVRDPADLTRAFRVLPEYLQDTDLGFEQVNFADRGLQLTRAFRALKVWTALQVHGRRAHAEAIGRALDLAIEAEAMLRAHPGVEILSPASLGIVCFRLRPEGAVPQADEAALEALNRAVQDAVVDEGTAMMSSTRLRERYALRLCILNHRSTRDDVRAVVERIAALGRERMELARG</sequence>
<keyword evidence="5 6" id="KW-0456">Lyase</keyword>
<reference evidence="7 8" key="1">
    <citation type="submission" date="2024-02" db="EMBL/GenBank/DDBJ databases">
        <title>A novel Gemmatimonadota bacterium.</title>
        <authorList>
            <person name="Du Z.-J."/>
            <person name="Ye Y.-Q."/>
        </authorList>
    </citation>
    <scope>NUCLEOTIDE SEQUENCE [LARGE SCALE GENOMIC DNA]</scope>
    <source>
        <strain evidence="7 8">DH-20</strain>
    </source>
</reference>
<dbReference type="PRINTS" id="PR00800">
    <property type="entry name" value="YHDCRBOXLASE"/>
</dbReference>
<dbReference type="Pfam" id="PF00282">
    <property type="entry name" value="Pyridoxal_deC"/>
    <property type="match status" value="1"/>
</dbReference>
<keyword evidence="8" id="KW-1185">Reference proteome</keyword>
<evidence type="ECO:0000256" key="2">
    <source>
        <dbReference type="ARBA" id="ARBA00009533"/>
    </source>
</evidence>
<accession>A0ABU9E4M8</accession>
<keyword evidence="7" id="KW-0808">Transferase</keyword>
<dbReference type="Gene3D" id="3.40.640.10">
    <property type="entry name" value="Type I PLP-dependent aspartate aminotransferase-like (Major domain)"/>
    <property type="match status" value="1"/>
</dbReference>
<dbReference type="PANTHER" id="PTHR11999">
    <property type="entry name" value="GROUP II PYRIDOXAL-5-PHOSPHATE DECARBOXYLASE"/>
    <property type="match status" value="1"/>
</dbReference>
<comment type="caution">
    <text evidence="7">The sequence shown here is derived from an EMBL/GenBank/DDBJ whole genome shotgun (WGS) entry which is preliminary data.</text>
</comment>
<keyword evidence="7" id="KW-0032">Aminotransferase</keyword>
<dbReference type="SUPFAM" id="SSF53383">
    <property type="entry name" value="PLP-dependent transferases"/>
    <property type="match status" value="1"/>
</dbReference>
<proteinExistence type="inferred from homology"/>
<dbReference type="Gene3D" id="1.20.1340.10">
    <property type="entry name" value="dopa decarboxylase, N-terminal domain"/>
    <property type="match status" value="1"/>
</dbReference>
<evidence type="ECO:0000256" key="1">
    <source>
        <dbReference type="ARBA" id="ARBA00001933"/>
    </source>
</evidence>
<dbReference type="EMBL" id="JBBHLI010000001">
    <property type="protein sequence ID" value="MEK9499647.1"/>
    <property type="molecule type" value="Genomic_DNA"/>
</dbReference>
<dbReference type="RefSeq" id="WP_405278408.1">
    <property type="nucleotide sequence ID" value="NZ_CP144380.1"/>
</dbReference>
<gene>
    <name evidence="7" type="ORF">WI372_01455</name>
</gene>